<gene>
    <name evidence="1" type="ORF">LCGC14_0389790</name>
</gene>
<organism evidence="1">
    <name type="scientific">marine sediment metagenome</name>
    <dbReference type="NCBI Taxonomy" id="412755"/>
    <lineage>
        <taxon>unclassified sequences</taxon>
        <taxon>metagenomes</taxon>
        <taxon>ecological metagenomes</taxon>
    </lineage>
</organism>
<dbReference type="AlphaFoldDB" id="A0A0F9TI37"/>
<evidence type="ECO:0000313" key="1">
    <source>
        <dbReference type="EMBL" id="KKN74562.1"/>
    </source>
</evidence>
<reference evidence="1" key="1">
    <citation type="journal article" date="2015" name="Nature">
        <title>Complex archaea that bridge the gap between prokaryotes and eukaryotes.</title>
        <authorList>
            <person name="Spang A."/>
            <person name="Saw J.H."/>
            <person name="Jorgensen S.L."/>
            <person name="Zaremba-Niedzwiedzka K."/>
            <person name="Martijn J."/>
            <person name="Lind A.E."/>
            <person name="van Eijk R."/>
            <person name="Schleper C."/>
            <person name="Guy L."/>
            <person name="Ettema T.J."/>
        </authorList>
    </citation>
    <scope>NUCLEOTIDE SEQUENCE</scope>
</reference>
<protein>
    <submittedName>
        <fullName evidence="1">Uncharacterized protein</fullName>
    </submittedName>
</protein>
<comment type="caution">
    <text evidence="1">The sequence shown here is derived from an EMBL/GenBank/DDBJ whole genome shotgun (WGS) entry which is preliminary data.</text>
</comment>
<accession>A0A0F9TI37</accession>
<proteinExistence type="predicted"/>
<name>A0A0F9TI37_9ZZZZ</name>
<sequence length="66" mass="7447">MKYKKCKGVLGKDKKPFRPENAFAVRGIMMKCIPYTPTAVLLAFMDSEVTGIIVIDENNDEHTLTK</sequence>
<dbReference type="EMBL" id="LAZR01000324">
    <property type="protein sequence ID" value="KKN74562.1"/>
    <property type="molecule type" value="Genomic_DNA"/>
</dbReference>